<dbReference type="GO" id="GO:0008168">
    <property type="term" value="F:methyltransferase activity"/>
    <property type="evidence" value="ECO:0007669"/>
    <property type="project" value="UniProtKB-KW"/>
</dbReference>
<dbReference type="EMBL" id="BQXS01005567">
    <property type="protein sequence ID" value="GKT37974.1"/>
    <property type="molecule type" value="Genomic_DNA"/>
</dbReference>
<keyword evidence="1" id="KW-0808">Transferase</keyword>
<name>A0ABQ5L2T3_9EUKA</name>
<evidence type="ECO:0000313" key="2">
    <source>
        <dbReference type="Proteomes" id="UP001057375"/>
    </source>
</evidence>
<protein>
    <submittedName>
        <fullName evidence="1">N-6 DNA methylase</fullName>
    </submittedName>
</protein>
<dbReference type="Proteomes" id="UP001057375">
    <property type="component" value="Unassembled WGS sequence"/>
</dbReference>
<comment type="caution">
    <text evidence="1">The sequence shown here is derived from an EMBL/GenBank/DDBJ whole genome shotgun (WGS) entry which is preliminary data.</text>
</comment>
<evidence type="ECO:0000313" key="1">
    <source>
        <dbReference type="EMBL" id="GKT37974.1"/>
    </source>
</evidence>
<reference evidence="1" key="1">
    <citation type="submission" date="2022-03" db="EMBL/GenBank/DDBJ databases">
        <title>Draft genome sequence of Aduncisulcus paluster, a free-living microaerophilic Fornicata.</title>
        <authorList>
            <person name="Yuyama I."/>
            <person name="Kume K."/>
            <person name="Tamura T."/>
            <person name="Inagaki Y."/>
            <person name="Hashimoto T."/>
        </authorList>
    </citation>
    <scope>NUCLEOTIDE SEQUENCE</scope>
    <source>
        <strain evidence="1">NY0171</strain>
    </source>
</reference>
<gene>
    <name evidence="1" type="ORF">ADUPG1_003912</name>
</gene>
<accession>A0ABQ5L2T3</accession>
<feature type="non-terminal residue" evidence="1">
    <location>
        <position position="1"/>
    </location>
</feature>
<proteinExistence type="predicted"/>
<keyword evidence="1" id="KW-0489">Methyltransferase</keyword>
<feature type="non-terminal residue" evidence="1">
    <location>
        <position position="165"/>
    </location>
</feature>
<keyword evidence="2" id="KW-1185">Reference proteome</keyword>
<sequence length="165" mass="19227">ILSDDNHKVIIDAYERFCDGRLKDIFHINQGIVSGADQVSGLMLRSKLSKKAIRQHGLDKGQPIFVFDKEDQALQALEKNIMRPFYKNSDIGLYRVMPRTERTILYLDGYDADTETKYPKVMAHLEKFRSVLESRREVKTGTRPWYALQWPRRPDVFEGKKIVVP</sequence>
<dbReference type="GO" id="GO:0032259">
    <property type="term" value="P:methylation"/>
    <property type="evidence" value="ECO:0007669"/>
    <property type="project" value="UniProtKB-KW"/>
</dbReference>
<organism evidence="1 2">
    <name type="scientific">Aduncisulcus paluster</name>
    <dbReference type="NCBI Taxonomy" id="2918883"/>
    <lineage>
        <taxon>Eukaryota</taxon>
        <taxon>Metamonada</taxon>
        <taxon>Carpediemonas-like organisms</taxon>
        <taxon>Aduncisulcus</taxon>
    </lineage>
</organism>